<dbReference type="Proteomes" id="UP001227192">
    <property type="component" value="Unassembled WGS sequence"/>
</dbReference>
<accession>A0AAI9X7Z5</accession>
<dbReference type="EMBL" id="LACB01000170">
    <property type="protein sequence ID" value="KAJ9487230.1"/>
    <property type="molecule type" value="Genomic_DNA"/>
</dbReference>
<protein>
    <submittedName>
        <fullName evidence="2">Uncharacterized protein</fullName>
    </submittedName>
</protein>
<reference evidence="2" key="2">
    <citation type="journal article" date="2016" name="Fungal Biol.">
        <title>Ochratoxin A production by Penicillium thymicola.</title>
        <authorList>
            <person name="Nguyen H.D.T."/>
            <person name="McMullin D.R."/>
            <person name="Ponomareva E."/>
            <person name="Riley R."/>
            <person name="Pomraning K.R."/>
            <person name="Baker S.E."/>
            <person name="Seifert K.A."/>
        </authorList>
    </citation>
    <scope>NUCLEOTIDE SEQUENCE</scope>
    <source>
        <strain evidence="2">DAOM 180753</strain>
    </source>
</reference>
<evidence type="ECO:0000313" key="3">
    <source>
        <dbReference type="Proteomes" id="UP001227192"/>
    </source>
</evidence>
<comment type="caution">
    <text evidence="2">The sequence shown here is derived from an EMBL/GenBank/DDBJ whole genome shotgun (WGS) entry which is preliminary data.</text>
</comment>
<sequence>MSASSYRQTPPYLPTQTSARELFCTFNTSLFPTLASSYASRLHPHYYLPRAYVCFLVLWTLTMTIVVSLQCQPPKVWDLSGECFNLVHHP</sequence>
<dbReference type="AlphaFoldDB" id="A0AAI9X7Z5"/>
<keyword evidence="1" id="KW-0472">Membrane</keyword>
<evidence type="ECO:0000256" key="1">
    <source>
        <dbReference type="SAM" id="Phobius"/>
    </source>
</evidence>
<feature type="transmembrane region" description="Helical" evidence="1">
    <location>
        <begin position="51"/>
        <end position="69"/>
    </location>
</feature>
<proteinExistence type="predicted"/>
<gene>
    <name evidence="2" type="ORF">VN97_g6094</name>
</gene>
<name>A0AAI9X7Z5_PENTH</name>
<reference evidence="2" key="1">
    <citation type="submission" date="2015-06" db="EMBL/GenBank/DDBJ databases">
        <authorList>
            <person name="Nguyen H."/>
        </authorList>
    </citation>
    <scope>NUCLEOTIDE SEQUENCE</scope>
    <source>
        <strain evidence="2">DAOM 180753</strain>
    </source>
</reference>
<keyword evidence="3" id="KW-1185">Reference proteome</keyword>
<keyword evidence="1" id="KW-0812">Transmembrane</keyword>
<evidence type="ECO:0000313" key="2">
    <source>
        <dbReference type="EMBL" id="KAJ9487230.1"/>
    </source>
</evidence>
<organism evidence="2 3">
    <name type="scientific">Penicillium thymicola</name>
    <dbReference type="NCBI Taxonomy" id="293382"/>
    <lineage>
        <taxon>Eukaryota</taxon>
        <taxon>Fungi</taxon>
        <taxon>Dikarya</taxon>
        <taxon>Ascomycota</taxon>
        <taxon>Pezizomycotina</taxon>
        <taxon>Eurotiomycetes</taxon>
        <taxon>Eurotiomycetidae</taxon>
        <taxon>Eurotiales</taxon>
        <taxon>Aspergillaceae</taxon>
        <taxon>Penicillium</taxon>
    </lineage>
</organism>
<keyword evidence="1" id="KW-1133">Transmembrane helix</keyword>